<dbReference type="AlphaFoldDB" id="A0A0C2Z553"/>
<dbReference type="InterPro" id="IPR030395">
    <property type="entry name" value="GP_PDE_dom"/>
</dbReference>
<protein>
    <recommendedName>
        <fullName evidence="2">GP-PDE domain-containing protein</fullName>
    </recommendedName>
</protein>
<keyword evidence="1" id="KW-0732">Signal</keyword>
<proteinExistence type="predicted"/>
<name>A0A0C2Z553_HEBCY</name>
<dbReference type="PANTHER" id="PTHR46211:SF14">
    <property type="entry name" value="GLYCEROPHOSPHODIESTER PHOSPHODIESTERASE"/>
    <property type="match status" value="1"/>
</dbReference>
<feature type="chain" id="PRO_5002171938" description="GP-PDE domain-containing protein" evidence="1">
    <location>
        <begin position="24"/>
        <end position="368"/>
    </location>
</feature>
<evidence type="ECO:0000259" key="2">
    <source>
        <dbReference type="PROSITE" id="PS51704"/>
    </source>
</evidence>
<dbReference type="STRING" id="686832.A0A0C2Z553"/>
<evidence type="ECO:0000313" key="4">
    <source>
        <dbReference type="Proteomes" id="UP000053424"/>
    </source>
</evidence>
<reference evidence="4" key="2">
    <citation type="submission" date="2015-01" db="EMBL/GenBank/DDBJ databases">
        <title>Evolutionary Origins and Diversification of the Mycorrhizal Mutualists.</title>
        <authorList>
            <consortium name="DOE Joint Genome Institute"/>
            <consortium name="Mycorrhizal Genomics Consortium"/>
            <person name="Kohler A."/>
            <person name="Kuo A."/>
            <person name="Nagy L.G."/>
            <person name="Floudas D."/>
            <person name="Copeland A."/>
            <person name="Barry K.W."/>
            <person name="Cichocki N."/>
            <person name="Veneault-Fourrey C."/>
            <person name="LaButti K."/>
            <person name="Lindquist E.A."/>
            <person name="Lipzen A."/>
            <person name="Lundell T."/>
            <person name="Morin E."/>
            <person name="Murat C."/>
            <person name="Riley R."/>
            <person name="Ohm R."/>
            <person name="Sun H."/>
            <person name="Tunlid A."/>
            <person name="Henrissat B."/>
            <person name="Grigoriev I.V."/>
            <person name="Hibbett D.S."/>
            <person name="Martin F."/>
        </authorList>
    </citation>
    <scope>NUCLEOTIDE SEQUENCE [LARGE SCALE GENOMIC DNA]</scope>
    <source>
        <strain evidence="4">h7</strain>
    </source>
</reference>
<dbReference type="Proteomes" id="UP000053424">
    <property type="component" value="Unassembled WGS sequence"/>
</dbReference>
<dbReference type="Pfam" id="PF03009">
    <property type="entry name" value="GDPD"/>
    <property type="match status" value="1"/>
</dbReference>
<dbReference type="GO" id="GO:0006629">
    <property type="term" value="P:lipid metabolic process"/>
    <property type="evidence" value="ECO:0007669"/>
    <property type="project" value="InterPro"/>
</dbReference>
<dbReference type="GO" id="GO:0008081">
    <property type="term" value="F:phosphoric diester hydrolase activity"/>
    <property type="evidence" value="ECO:0007669"/>
    <property type="project" value="InterPro"/>
</dbReference>
<organism evidence="3 4">
    <name type="scientific">Hebeloma cylindrosporum</name>
    <dbReference type="NCBI Taxonomy" id="76867"/>
    <lineage>
        <taxon>Eukaryota</taxon>
        <taxon>Fungi</taxon>
        <taxon>Dikarya</taxon>
        <taxon>Basidiomycota</taxon>
        <taxon>Agaricomycotina</taxon>
        <taxon>Agaricomycetes</taxon>
        <taxon>Agaricomycetidae</taxon>
        <taxon>Agaricales</taxon>
        <taxon>Agaricineae</taxon>
        <taxon>Hymenogastraceae</taxon>
        <taxon>Hebeloma</taxon>
    </lineage>
</organism>
<reference evidence="3 4" key="1">
    <citation type="submission" date="2014-04" db="EMBL/GenBank/DDBJ databases">
        <authorList>
            <consortium name="DOE Joint Genome Institute"/>
            <person name="Kuo A."/>
            <person name="Gay G."/>
            <person name="Dore J."/>
            <person name="Kohler A."/>
            <person name="Nagy L.G."/>
            <person name="Floudas D."/>
            <person name="Copeland A."/>
            <person name="Barry K.W."/>
            <person name="Cichocki N."/>
            <person name="Veneault-Fourrey C."/>
            <person name="LaButti K."/>
            <person name="Lindquist E.A."/>
            <person name="Lipzen A."/>
            <person name="Lundell T."/>
            <person name="Morin E."/>
            <person name="Murat C."/>
            <person name="Sun H."/>
            <person name="Tunlid A."/>
            <person name="Henrissat B."/>
            <person name="Grigoriev I.V."/>
            <person name="Hibbett D.S."/>
            <person name="Martin F."/>
            <person name="Nordberg H.P."/>
            <person name="Cantor M.N."/>
            <person name="Hua S.X."/>
        </authorList>
    </citation>
    <scope>NUCLEOTIDE SEQUENCE [LARGE SCALE GENOMIC DNA]</scope>
    <source>
        <strain evidence="4">h7</strain>
    </source>
</reference>
<dbReference type="OrthoDB" id="1058301at2759"/>
<dbReference type="HOGENOM" id="CLU_030006_7_0_1"/>
<evidence type="ECO:0000313" key="3">
    <source>
        <dbReference type="EMBL" id="KIM48332.1"/>
    </source>
</evidence>
<evidence type="ECO:0000256" key="1">
    <source>
        <dbReference type="SAM" id="SignalP"/>
    </source>
</evidence>
<sequence length="368" mass="40421">MRFYSIQRGAFVLFAVTPALTLAAPNLDKKPKYFDVQGHRGTRGEMVESTLPAFALALMDGVTTLELDNGITKDGVVMVWHDEEISATKCSDTKPAFANDPDFPYVGKHIANLTLAQIKTLDCGSKRLSGYPQQLKYPGVKLSTMGELFKFAQCVDSKRAIQWNVESKINPEDVNSTRGVDDFVTLQHKEFVKSGYKLSSITYQSFDWRTLVGMKALEPKITTAALVDKTTMSGPNNTTSKWLAGLRPEDFPGTTTGEQLAYAAHPIKAGILSPGAAAAGSDPALPGYIPFATKEMIEQAHKLGVAVKPWTVNNMNMADQLLDWGVDGIITDYPTQVRRLVEQRGKDVFPEFSKSAVVKCLKKHVQTI</sequence>
<dbReference type="SUPFAM" id="SSF51695">
    <property type="entry name" value="PLC-like phosphodiesterases"/>
    <property type="match status" value="1"/>
</dbReference>
<feature type="domain" description="GP-PDE" evidence="2">
    <location>
        <begin position="34"/>
        <end position="341"/>
    </location>
</feature>
<accession>A0A0C2Z553</accession>
<keyword evidence="4" id="KW-1185">Reference proteome</keyword>
<dbReference type="PROSITE" id="PS51704">
    <property type="entry name" value="GP_PDE"/>
    <property type="match status" value="1"/>
</dbReference>
<gene>
    <name evidence="3" type="ORF">M413DRAFT_16286</name>
</gene>
<feature type="signal peptide" evidence="1">
    <location>
        <begin position="1"/>
        <end position="23"/>
    </location>
</feature>
<dbReference type="PANTHER" id="PTHR46211">
    <property type="entry name" value="GLYCEROPHOSPHORYL DIESTER PHOSPHODIESTERASE"/>
    <property type="match status" value="1"/>
</dbReference>
<dbReference type="InterPro" id="IPR017946">
    <property type="entry name" value="PLC-like_Pdiesterase_TIM-brl"/>
</dbReference>
<dbReference type="Gene3D" id="3.20.20.190">
    <property type="entry name" value="Phosphatidylinositol (PI) phosphodiesterase"/>
    <property type="match status" value="1"/>
</dbReference>
<dbReference type="EMBL" id="KN831769">
    <property type="protein sequence ID" value="KIM48332.1"/>
    <property type="molecule type" value="Genomic_DNA"/>
</dbReference>